<reference evidence="1 2" key="1">
    <citation type="journal article" date="2019" name="Genome Biol. Evol.">
        <title>Insights into the evolution of the New World diploid cottons (Gossypium, subgenus Houzingenia) based on genome sequencing.</title>
        <authorList>
            <person name="Grover C.E."/>
            <person name="Arick M.A. 2nd"/>
            <person name="Thrash A."/>
            <person name="Conover J.L."/>
            <person name="Sanders W.S."/>
            <person name="Peterson D.G."/>
            <person name="Frelichowski J.E."/>
            <person name="Scheffler J.A."/>
            <person name="Scheffler B.E."/>
            <person name="Wendel J.F."/>
        </authorList>
    </citation>
    <scope>NUCLEOTIDE SEQUENCE [LARGE SCALE GENOMIC DNA]</scope>
    <source>
        <strain evidence="1">1</strain>
        <tissue evidence="1">Leaf</tissue>
    </source>
</reference>
<dbReference type="Proteomes" id="UP000593576">
    <property type="component" value="Unassembled WGS sequence"/>
</dbReference>
<evidence type="ECO:0000313" key="1">
    <source>
        <dbReference type="EMBL" id="MBA0872526.1"/>
    </source>
</evidence>
<dbReference type="AlphaFoldDB" id="A0A7J9MP60"/>
<accession>A0A7J9MP60</accession>
<sequence length="27" mass="3348">MHQLTRSKYKRRLRVSLDGRCVYLRLV</sequence>
<organism evidence="1 2">
    <name type="scientific">Gossypium schwendimanii</name>
    <name type="common">Cotton</name>
    <dbReference type="NCBI Taxonomy" id="34291"/>
    <lineage>
        <taxon>Eukaryota</taxon>
        <taxon>Viridiplantae</taxon>
        <taxon>Streptophyta</taxon>
        <taxon>Embryophyta</taxon>
        <taxon>Tracheophyta</taxon>
        <taxon>Spermatophyta</taxon>
        <taxon>Magnoliopsida</taxon>
        <taxon>eudicotyledons</taxon>
        <taxon>Gunneridae</taxon>
        <taxon>Pentapetalae</taxon>
        <taxon>rosids</taxon>
        <taxon>malvids</taxon>
        <taxon>Malvales</taxon>
        <taxon>Malvaceae</taxon>
        <taxon>Malvoideae</taxon>
        <taxon>Gossypium</taxon>
    </lineage>
</organism>
<evidence type="ECO:0000313" key="2">
    <source>
        <dbReference type="Proteomes" id="UP000593576"/>
    </source>
</evidence>
<dbReference type="EMBL" id="JABFAF010000012">
    <property type="protein sequence ID" value="MBA0872526.1"/>
    <property type="molecule type" value="Genomic_DNA"/>
</dbReference>
<gene>
    <name evidence="1" type="ORF">Goshw_015587</name>
</gene>
<proteinExistence type="predicted"/>
<protein>
    <submittedName>
        <fullName evidence="1">Uncharacterized protein</fullName>
    </submittedName>
</protein>
<comment type="caution">
    <text evidence="1">The sequence shown here is derived from an EMBL/GenBank/DDBJ whole genome shotgun (WGS) entry which is preliminary data.</text>
</comment>
<keyword evidence="2" id="KW-1185">Reference proteome</keyword>
<name>A0A7J9MP60_GOSSC</name>